<proteinExistence type="predicted"/>
<feature type="transmembrane region" description="Helical" evidence="1">
    <location>
        <begin position="15"/>
        <end position="41"/>
    </location>
</feature>
<name>X1FB95_9ZZZZ</name>
<organism evidence="2">
    <name type="scientific">marine sediment metagenome</name>
    <dbReference type="NCBI Taxonomy" id="412755"/>
    <lineage>
        <taxon>unclassified sequences</taxon>
        <taxon>metagenomes</taxon>
        <taxon>ecological metagenomes</taxon>
    </lineage>
</organism>
<keyword evidence="1" id="KW-0472">Membrane</keyword>
<sequence>MGGLKTNISKEKLRFLIIFILLSASLFLQYYFQPIAILIFIKLIDLWKRTKTKKKKIDWTNWYIPLIIGVGGCLIFLIIYHFLINPLQVGIMISQEYFDELILKGDISYGNVIFLEDMLRLDLCNIINTFILIFSVILFAYLFARSMQFIKKIAITSFIFLGIVILLSIMIFLVGLYPPINFAPEEYEYWITGAPAYFSLFDKDIYTIRTVLFKVNLGEFPLLVIIAIPFTYTRYVFNLLIWGLILYYLNKIFITKNVPKEGDISERISFSRISEFPKYEAYVTDLYRYLVVKTPESEVKAEKIEEREEVKELLEKIKDNKFLKEIRPIEKEEMRRFYFTLKYLFYDGKISFWIPEFTYTSGKVELQGLYVIYSDGRDLFSYNFSGVDYADSGLISGMFTAITAFIKETTKSSELLKTIDHGDIKILIEYGKYIFSALFIKGKQSLENRGILKEFVEWFEEKHKPHLLDWSGALHPFRDSKDKVEEIFKEEEE</sequence>
<feature type="transmembrane region" description="Helical" evidence="1">
    <location>
        <begin position="126"/>
        <end position="144"/>
    </location>
</feature>
<evidence type="ECO:0000256" key="1">
    <source>
        <dbReference type="SAM" id="Phobius"/>
    </source>
</evidence>
<feature type="transmembrane region" description="Helical" evidence="1">
    <location>
        <begin position="62"/>
        <end position="83"/>
    </location>
</feature>
<dbReference type="EMBL" id="BARU01000076">
    <property type="protein sequence ID" value="GAH26674.1"/>
    <property type="molecule type" value="Genomic_DNA"/>
</dbReference>
<accession>X1FB95</accession>
<keyword evidence="1" id="KW-1133">Transmembrane helix</keyword>
<feature type="transmembrane region" description="Helical" evidence="1">
    <location>
        <begin position="153"/>
        <end position="177"/>
    </location>
</feature>
<feature type="transmembrane region" description="Helical" evidence="1">
    <location>
        <begin position="222"/>
        <end position="249"/>
    </location>
</feature>
<evidence type="ECO:0000313" key="2">
    <source>
        <dbReference type="EMBL" id="GAH26674.1"/>
    </source>
</evidence>
<dbReference type="AlphaFoldDB" id="X1FB95"/>
<reference evidence="2" key="1">
    <citation type="journal article" date="2014" name="Front. Microbiol.">
        <title>High frequency of phylogenetically diverse reductive dehalogenase-homologous genes in deep subseafloor sedimentary metagenomes.</title>
        <authorList>
            <person name="Kawai M."/>
            <person name="Futagami T."/>
            <person name="Toyoda A."/>
            <person name="Takaki Y."/>
            <person name="Nishi S."/>
            <person name="Hori S."/>
            <person name="Arai W."/>
            <person name="Tsubouchi T."/>
            <person name="Morono Y."/>
            <person name="Uchiyama I."/>
            <person name="Ito T."/>
            <person name="Fujiyama A."/>
            <person name="Inagaki F."/>
            <person name="Takami H."/>
        </authorList>
    </citation>
    <scope>NUCLEOTIDE SEQUENCE</scope>
    <source>
        <strain evidence="2">Expedition CK06-06</strain>
    </source>
</reference>
<gene>
    <name evidence="2" type="ORF">S03H2_00426</name>
</gene>
<protein>
    <submittedName>
        <fullName evidence="2">Uncharacterized protein</fullName>
    </submittedName>
</protein>
<comment type="caution">
    <text evidence="2">The sequence shown here is derived from an EMBL/GenBank/DDBJ whole genome shotgun (WGS) entry which is preliminary data.</text>
</comment>
<keyword evidence="1" id="KW-0812">Transmembrane</keyword>